<dbReference type="EMBL" id="FMCT01000009">
    <property type="protein sequence ID" value="SCF34223.1"/>
    <property type="molecule type" value="Genomic_DNA"/>
</dbReference>
<keyword evidence="2" id="KW-1133">Transmembrane helix</keyword>
<reference evidence="4" key="1">
    <citation type="submission" date="2016-06" db="EMBL/GenBank/DDBJ databases">
        <authorList>
            <person name="Varghese N."/>
            <person name="Submissions Spin"/>
        </authorList>
    </citation>
    <scope>NUCLEOTIDE SEQUENCE [LARGE SCALE GENOMIC DNA]</scope>
    <source>
        <strain evidence="4">DSM 43168</strain>
    </source>
</reference>
<dbReference type="RefSeq" id="WP_256095673.1">
    <property type="nucleotide sequence ID" value="NZ_FMCT01000009.1"/>
</dbReference>
<feature type="region of interest" description="Disordered" evidence="1">
    <location>
        <begin position="13"/>
        <end position="37"/>
    </location>
</feature>
<dbReference type="STRING" id="47853.TK50_16350"/>
<keyword evidence="4" id="KW-1185">Reference proteome</keyword>
<feature type="transmembrane region" description="Helical" evidence="2">
    <location>
        <begin position="61"/>
        <end position="79"/>
    </location>
</feature>
<feature type="compositionally biased region" description="Gly residues" evidence="1">
    <location>
        <begin position="106"/>
        <end position="116"/>
    </location>
</feature>
<evidence type="ECO:0008006" key="5">
    <source>
        <dbReference type="Google" id="ProtNLM"/>
    </source>
</evidence>
<sequence length="200" mass="19571">MDNSDTVVFARVGGAAAPGGPAEPDDDHHAASPAVAAEPDEGLTAALAAAAPRRWWNRGTLVLGALVLLVAGFVGGVQVQQRWGEPAAGTAASSWPFPAGLANGAAGPGRGQGPGGQPSAAATGATAGATTGTVTLVDGDTLYVETADGTVVTVRTTDDTAVRTTRASKLTAIERGQRVTVQGGALTDNAMTATSVTAGG</sequence>
<accession>A0A1C4ZMJ5</accession>
<organism evidence="3 4">
    <name type="scientific">Micromonospora carbonacea</name>
    <dbReference type="NCBI Taxonomy" id="47853"/>
    <lineage>
        <taxon>Bacteria</taxon>
        <taxon>Bacillati</taxon>
        <taxon>Actinomycetota</taxon>
        <taxon>Actinomycetes</taxon>
        <taxon>Micromonosporales</taxon>
        <taxon>Micromonosporaceae</taxon>
        <taxon>Micromonospora</taxon>
    </lineage>
</organism>
<feature type="compositionally biased region" description="Low complexity" evidence="1">
    <location>
        <begin position="13"/>
        <end position="22"/>
    </location>
</feature>
<evidence type="ECO:0000313" key="3">
    <source>
        <dbReference type="EMBL" id="SCF34223.1"/>
    </source>
</evidence>
<evidence type="ECO:0000256" key="1">
    <source>
        <dbReference type="SAM" id="MobiDB-lite"/>
    </source>
</evidence>
<evidence type="ECO:0000256" key="2">
    <source>
        <dbReference type="SAM" id="Phobius"/>
    </source>
</evidence>
<feature type="region of interest" description="Disordered" evidence="1">
    <location>
        <begin position="89"/>
        <end position="125"/>
    </location>
</feature>
<name>A0A1C4ZMJ5_9ACTN</name>
<keyword evidence="2" id="KW-0812">Transmembrane</keyword>
<dbReference type="AlphaFoldDB" id="A0A1C4ZMJ5"/>
<proteinExistence type="predicted"/>
<keyword evidence="2" id="KW-0472">Membrane</keyword>
<feature type="compositionally biased region" description="Low complexity" evidence="1">
    <location>
        <begin position="96"/>
        <end position="105"/>
    </location>
</feature>
<gene>
    <name evidence="3" type="ORF">GA0070563_10919</name>
</gene>
<protein>
    <recommendedName>
        <fullName evidence="5">DUF5666 domain-containing protein</fullName>
    </recommendedName>
</protein>
<dbReference type="Proteomes" id="UP000183585">
    <property type="component" value="Unassembled WGS sequence"/>
</dbReference>
<evidence type="ECO:0000313" key="4">
    <source>
        <dbReference type="Proteomes" id="UP000183585"/>
    </source>
</evidence>